<dbReference type="PANTHER" id="PTHR24198:SF165">
    <property type="entry name" value="ANKYRIN REPEAT-CONTAINING PROTEIN-RELATED"/>
    <property type="match status" value="1"/>
</dbReference>
<evidence type="ECO:0000313" key="5">
    <source>
        <dbReference type="Proteomes" id="UP000799779"/>
    </source>
</evidence>
<evidence type="ECO:0000313" key="4">
    <source>
        <dbReference type="EMBL" id="KAF2003078.1"/>
    </source>
</evidence>
<organism evidence="4 5">
    <name type="scientific">Amniculicola lignicola CBS 123094</name>
    <dbReference type="NCBI Taxonomy" id="1392246"/>
    <lineage>
        <taxon>Eukaryota</taxon>
        <taxon>Fungi</taxon>
        <taxon>Dikarya</taxon>
        <taxon>Ascomycota</taxon>
        <taxon>Pezizomycotina</taxon>
        <taxon>Dothideomycetes</taxon>
        <taxon>Pleosporomycetidae</taxon>
        <taxon>Pleosporales</taxon>
        <taxon>Amniculicolaceae</taxon>
        <taxon>Amniculicola</taxon>
    </lineage>
</organism>
<keyword evidence="5" id="KW-1185">Reference proteome</keyword>
<reference evidence="4" key="1">
    <citation type="journal article" date="2020" name="Stud. Mycol.">
        <title>101 Dothideomycetes genomes: a test case for predicting lifestyles and emergence of pathogens.</title>
        <authorList>
            <person name="Haridas S."/>
            <person name="Albert R."/>
            <person name="Binder M."/>
            <person name="Bloem J."/>
            <person name="Labutti K."/>
            <person name="Salamov A."/>
            <person name="Andreopoulos B."/>
            <person name="Baker S."/>
            <person name="Barry K."/>
            <person name="Bills G."/>
            <person name="Bluhm B."/>
            <person name="Cannon C."/>
            <person name="Castanera R."/>
            <person name="Culley D."/>
            <person name="Daum C."/>
            <person name="Ezra D."/>
            <person name="Gonzalez J."/>
            <person name="Henrissat B."/>
            <person name="Kuo A."/>
            <person name="Liang C."/>
            <person name="Lipzen A."/>
            <person name="Lutzoni F."/>
            <person name="Magnuson J."/>
            <person name="Mondo S."/>
            <person name="Nolan M."/>
            <person name="Ohm R."/>
            <person name="Pangilinan J."/>
            <person name="Park H.-J."/>
            <person name="Ramirez L."/>
            <person name="Alfaro M."/>
            <person name="Sun H."/>
            <person name="Tritt A."/>
            <person name="Yoshinaga Y."/>
            <person name="Zwiers L.-H."/>
            <person name="Turgeon B."/>
            <person name="Goodwin S."/>
            <person name="Spatafora J."/>
            <person name="Crous P."/>
            <person name="Grigoriev I."/>
        </authorList>
    </citation>
    <scope>NUCLEOTIDE SEQUENCE</scope>
    <source>
        <strain evidence="4">CBS 123094</strain>
    </source>
</reference>
<dbReference type="SUPFAM" id="SSF48403">
    <property type="entry name" value="Ankyrin repeat"/>
    <property type="match status" value="1"/>
</dbReference>
<dbReference type="Proteomes" id="UP000799779">
    <property type="component" value="Unassembled WGS sequence"/>
</dbReference>
<name>A0A6A5WPU9_9PLEO</name>
<evidence type="ECO:0000256" key="3">
    <source>
        <dbReference type="PROSITE-ProRule" id="PRU00023"/>
    </source>
</evidence>
<dbReference type="SMART" id="SM00248">
    <property type="entry name" value="ANK"/>
    <property type="match status" value="3"/>
</dbReference>
<feature type="repeat" description="ANK" evidence="3">
    <location>
        <begin position="355"/>
        <end position="387"/>
    </location>
</feature>
<sequence length="510" mass="57889">MELLELPLEVLREILHHAVSARAVFGRDVKRGLRLRLVNRLFSQEVTKVLFESNTLREHIRHGRVTQSTSAKEFWQNFLTHRIMGRKENINNTRLGALKQVAEVLCNETGKHDDPETMREYVFKMCFRAAERNELSLSKLMETPFKANYTMGMRCLLRAAILNQCPEVVEKILQAPETPDDILYDTWDNIMQQRPAYIAGESGNLDIIKSVLSSRFWNMQEKREQALMGAIAGGHLDAVAFILKPQWGPLNFISSAGTVEVPLLSGILASPYVDFYTQLYALISSFASGQYPVHLFEPEPDELLDDICGASTQREDIAAYIIEMGVEIKRTYTYTMNRTGRLIPGSTERQTESHRPYNHLRRAVIAGNEKIVGLLLAKGADPNQVDDDLLWYAARIGRMDIVRMLVEVGGADVNRVPKLPYGAKMVKLPDRCVERECKPFVLAVGLEHEEMCRYLLDHGTELDPETATQAMQTALYDELDTMVGFLEERGVSREVERRVRESSDLDSPSP</sequence>
<keyword evidence="2 3" id="KW-0040">ANK repeat</keyword>
<dbReference type="PANTHER" id="PTHR24198">
    <property type="entry name" value="ANKYRIN REPEAT AND PROTEIN KINASE DOMAIN-CONTAINING PROTEIN"/>
    <property type="match status" value="1"/>
</dbReference>
<dbReference type="PROSITE" id="PS50088">
    <property type="entry name" value="ANK_REPEAT"/>
    <property type="match status" value="1"/>
</dbReference>
<keyword evidence="1" id="KW-0677">Repeat</keyword>
<proteinExistence type="predicted"/>
<accession>A0A6A5WPU9</accession>
<dbReference type="InterPro" id="IPR002110">
    <property type="entry name" value="Ankyrin_rpt"/>
</dbReference>
<gene>
    <name evidence="4" type="ORF">P154DRAFT_561557</name>
</gene>
<evidence type="ECO:0000256" key="2">
    <source>
        <dbReference type="ARBA" id="ARBA00023043"/>
    </source>
</evidence>
<dbReference type="Pfam" id="PF12796">
    <property type="entry name" value="Ank_2"/>
    <property type="match status" value="1"/>
</dbReference>
<protein>
    <submittedName>
        <fullName evidence="4">Ankyrin</fullName>
    </submittedName>
</protein>
<dbReference type="EMBL" id="ML977574">
    <property type="protein sequence ID" value="KAF2003078.1"/>
    <property type="molecule type" value="Genomic_DNA"/>
</dbReference>
<dbReference type="InterPro" id="IPR036770">
    <property type="entry name" value="Ankyrin_rpt-contain_sf"/>
</dbReference>
<dbReference type="Gene3D" id="1.25.40.20">
    <property type="entry name" value="Ankyrin repeat-containing domain"/>
    <property type="match status" value="1"/>
</dbReference>
<evidence type="ECO:0000256" key="1">
    <source>
        <dbReference type="ARBA" id="ARBA00022737"/>
    </source>
</evidence>
<dbReference type="AlphaFoldDB" id="A0A6A5WPU9"/>
<dbReference type="OrthoDB" id="4772757at2759"/>